<reference evidence="2" key="1">
    <citation type="submission" date="2018-05" db="EMBL/GenBank/DDBJ databases">
        <authorList>
            <person name="Lanie J.A."/>
            <person name="Ng W.-L."/>
            <person name="Kazmierczak K.M."/>
            <person name="Andrzejewski T.M."/>
            <person name="Davidsen T.M."/>
            <person name="Wayne K.J."/>
            <person name="Tettelin H."/>
            <person name="Glass J.I."/>
            <person name="Rusch D."/>
            <person name="Podicherti R."/>
            <person name="Tsui H.-C.T."/>
            <person name="Winkler M.E."/>
        </authorList>
    </citation>
    <scope>NUCLEOTIDE SEQUENCE</scope>
</reference>
<feature type="compositionally biased region" description="Polar residues" evidence="1">
    <location>
        <begin position="100"/>
        <end position="118"/>
    </location>
</feature>
<name>A0A382V1R1_9ZZZZ</name>
<protein>
    <submittedName>
        <fullName evidence="2">Uncharacterized protein</fullName>
    </submittedName>
</protein>
<evidence type="ECO:0000313" key="2">
    <source>
        <dbReference type="EMBL" id="SVD39898.1"/>
    </source>
</evidence>
<proteinExistence type="predicted"/>
<feature type="region of interest" description="Disordered" evidence="1">
    <location>
        <begin position="100"/>
        <end position="154"/>
    </location>
</feature>
<gene>
    <name evidence="2" type="ORF">METZ01_LOCUS392752</name>
</gene>
<dbReference type="AlphaFoldDB" id="A0A382V1R1"/>
<accession>A0A382V1R1</accession>
<organism evidence="2">
    <name type="scientific">marine metagenome</name>
    <dbReference type="NCBI Taxonomy" id="408172"/>
    <lineage>
        <taxon>unclassified sequences</taxon>
        <taxon>metagenomes</taxon>
        <taxon>ecological metagenomes</taxon>
    </lineage>
</organism>
<sequence>MIFVSCAIQRIEIPKPDLTMANKIQFDAESKEIWVYDFQGHGHYFNRATKNVINTFNNKTENINNQTIRLYCDYHTYNEMVFIEEKSVSVFKASTKFISNQKGDNINSNQSGITNPKNGDNFFPSSSQGGSIKSGGSSGGSGNSQTTIPVDKKN</sequence>
<evidence type="ECO:0000256" key="1">
    <source>
        <dbReference type="SAM" id="MobiDB-lite"/>
    </source>
</evidence>
<feature type="compositionally biased region" description="Gly residues" evidence="1">
    <location>
        <begin position="132"/>
        <end position="142"/>
    </location>
</feature>
<dbReference type="EMBL" id="UINC01148167">
    <property type="protein sequence ID" value="SVD39898.1"/>
    <property type="molecule type" value="Genomic_DNA"/>
</dbReference>